<feature type="compositionally biased region" description="Low complexity" evidence="1">
    <location>
        <begin position="8"/>
        <end position="18"/>
    </location>
</feature>
<evidence type="ECO:0000256" key="1">
    <source>
        <dbReference type="SAM" id="MobiDB-lite"/>
    </source>
</evidence>
<evidence type="ECO:0000256" key="2">
    <source>
        <dbReference type="SAM" id="Phobius"/>
    </source>
</evidence>
<dbReference type="PANTHER" id="PTHR36840">
    <property type="entry name" value="BLL5714 PROTEIN"/>
    <property type="match status" value="1"/>
</dbReference>
<dbReference type="EMBL" id="JAQMWT010000366">
    <property type="protein sequence ID" value="KAJ8602822.1"/>
    <property type="molecule type" value="Genomic_DNA"/>
</dbReference>
<evidence type="ECO:0000313" key="4">
    <source>
        <dbReference type="Proteomes" id="UP001230188"/>
    </source>
</evidence>
<feature type="transmembrane region" description="Helical" evidence="2">
    <location>
        <begin position="73"/>
        <end position="91"/>
    </location>
</feature>
<evidence type="ECO:0000313" key="3">
    <source>
        <dbReference type="EMBL" id="KAJ8602822.1"/>
    </source>
</evidence>
<feature type="transmembrane region" description="Helical" evidence="2">
    <location>
        <begin position="383"/>
        <end position="400"/>
    </location>
</feature>
<feature type="transmembrane region" description="Helical" evidence="2">
    <location>
        <begin position="186"/>
        <end position="207"/>
    </location>
</feature>
<dbReference type="AlphaFoldDB" id="A0AAD7XKG7"/>
<dbReference type="PANTHER" id="PTHR36840:SF1">
    <property type="entry name" value="BLL5714 PROTEIN"/>
    <property type="match status" value="1"/>
</dbReference>
<feature type="transmembrane region" description="Helical" evidence="2">
    <location>
        <begin position="357"/>
        <end position="377"/>
    </location>
</feature>
<accession>A0AAD7XKG7</accession>
<dbReference type="InterPro" id="IPR010640">
    <property type="entry name" value="Low_temperature_requirement_A"/>
</dbReference>
<sequence length="432" mass="47283">MMVRTTPESESMASSSRRSMARHRGMSTAELFRPRDSEDAGRVSFVELFYDLVFVFSIVQLSHTMSSRYTPRGIAETSVLILAVWWVWIYTTWVTNWLNPESLAGRVLMFALMGGGLILSSSIPEAYGSRKFQFAGAHVAIQFGRSLYVAALMRWEGREVHALNFFRIAAWLGFAGIFWLAGAGRLGVWCVALAIEYVGPFALFWVPGLGASEPLDWDVLGDHMAERCALFVIICLGETILATGQIFAASAQTIIELVAFLVAFATSVALWWTYFRFSHRQAARLISETERPGEVARLIFTFAHVPIVAGVIVAAVGMRFVLADPRGTSPDRATAVAGGPLVFLAGSLWFKSVVSGQIILCHAVGVFALTLLFVLGFYCPLNLLHVAAIALAALLAVAFWEHHFEHSKPRGALVGGDDDDLVVNTCNIGLEA</sequence>
<dbReference type="Pfam" id="PF06772">
    <property type="entry name" value="LtrA"/>
    <property type="match status" value="1"/>
</dbReference>
<comment type="caution">
    <text evidence="3">The sequence shown here is derived from an EMBL/GenBank/DDBJ whole genome shotgun (WGS) entry which is preliminary data.</text>
</comment>
<feature type="transmembrane region" description="Helical" evidence="2">
    <location>
        <begin position="295"/>
        <end position="321"/>
    </location>
</feature>
<reference evidence="3" key="1">
    <citation type="submission" date="2023-01" db="EMBL/GenBank/DDBJ databases">
        <title>Metagenome sequencing of chrysophaentin producing Chrysophaeum taylorii.</title>
        <authorList>
            <person name="Davison J."/>
            <person name="Bewley C."/>
        </authorList>
    </citation>
    <scope>NUCLEOTIDE SEQUENCE</scope>
    <source>
        <strain evidence="3">NIES-1699</strain>
    </source>
</reference>
<feature type="transmembrane region" description="Helical" evidence="2">
    <location>
        <begin position="162"/>
        <end position="180"/>
    </location>
</feature>
<keyword evidence="2" id="KW-0472">Membrane</keyword>
<feature type="region of interest" description="Disordered" evidence="1">
    <location>
        <begin position="1"/>
        <end position="25"/>
    </location>
</feature>
<name>A0AAD7XKG7_9STRA</name>
<keyword evidence="4" id="KW-1185">Reference proteome</keyword>
<feature type="transmembrane region" description="Helical" evidence="2">
    <location>
        <begin position="228"/>
        <end position="248"/>
    </location>
</feature>
<keyword evidence="2" id="KW-1133">Transmembrane helix</keyword>
<gene>
    <name evidence="3" type="ORF">CTAYLR_002609</name>
</gene>
<keyword evidence="2" id="KW-0812">Transmembrane</keyword>
<evidence type="ECO:0008006" key="5">
    <source>
        <dbReference type="Google" id="ProtNLM"/>
    </source>
</evidence>
<protein>
    <recommendedName>
        <fullName evidence="5">Low temperature requirement protein A</fullName>
    </recommendedName>
</protein>
<feature type="transmembrane region" description="Helical" evidence="2">
    <location>
        <begin position="254"/>
        <end position="274"/>
    </location>
</feature>
<feature type="transmembrane region" description="Helical" evidence="2">
    <location>
        <begin position="333"/>
        <end position="350"/>
    </location>
</feature>
<proteinExistence type="predicted"/>
<dbReference type="Proteomes" id="UP001230188">
    <property type="component" value="Unassembled WGS sequence"/>
</dbReference>
<feature type="transmembrane region" description="Helical" evidence="2">
    <location>
        <begin position="103"/>
        <end position="123"/>
    </location>
</feature>
<organism evidence="3 4">
    <name type="scientific">Chrysophaeum taylorii</name>
    <dbReference type="NCBI Taxonomy" id="2483200"/>
    <lineage>
        <taxon>Eukaryota</taxon>
        <taxon>Sar</taxon>
        <taxon>Stramenopiles</taxon>
        <taxon>Ochrophyta</taxon>
        <taxon>Pelagophyceae</taxon>
        <taxon>Pelagomonadales</taxon>
        <taxon>Pelagomonadaceae</taxon>
        <taxon>Chrysophaeum</taxon>
    </lineage>
</organism>